<organism evidence="3 4">
    <name type="scientific">Phytophthora fragariae</name>
    <dbReference type="NCBI Taxonomy" id="53985"/>
    <lineage>
        <taxon>Eukaryota</taxon>
        <taxon>Sar</taxon>
        <taxon>Stramenopiles</taxon>
        <taxon>Oomycota</taxon>
        <taxon>Peronosporomycetes</taxon>
        <taxon>Peronosporales</taxon>
        <taxon>Peronosporaceae</taxon>
        <taxon>Phytophthora</taxon>
    </lineage>
</organism>
<feature type="transmembrane region" description="Helical" evidence="2">
    <location>
        <begin position="174"/>
        <end position="196"/>
    </location>
</feature>
<protein>
    <submittedName>
        <fullName evidence="3">Uncharacterized protein</fullName>
    </submittedName>
</protein>
<feature type="transmembrane region" description="Helical" evidence="2">
    <location>
        <begin position="460"/>
        <end position="480"/>
    </location>
</feature>
<comment type="caution">
    <text evidence="3">The sequence shown here is derived from an EMBL/GenBank/DDBJ whole genome shotgun (WGS) entry which is preliminary data.</text>
</comment>
<dbReference type="Proteomes" id="UP000433483">
    <property type="component" value="Unassembled WGS sequence"/>
</dbReference>
<dbReference type="OrthoDB" id="119529at2759"/>
<feature type="region of interest" description="Disordered" evidence="1">
    <location>
        <begin position="38"/>
        <end position="60"/>
    </location>
</feature>
<feature type="transmembrane region" description="Helical" evidence="2">
    <location>
        <begin position="405"/>
        <end position="424"/>
    </location>
</feature>
<accession>A0A6A3X6R0</accession>
<gene>
    <name evidence="3" type="ORF">PF005_g16939</name>
</gene>
<keyword evidence="4" id="KW-1185">Reference proteome</keyword>
<feature type="transmembrane region" description="Helical" evidence="2">
    <location>
        <begin position="374"/>
        <end position="393"/>
    </location>
</feature>
<evidence type="ECO:0000313" key="4">
    <source>
        <dbReference type="Proteomes" id="UP000433483"/>
    </source>
</evidence>
<feature type="transmembrane region" description="Helical" evidence="2">
    <location>
        <begin position="269"/>
        <end position="294"/>
    </location>
</feature>
<evidence type="ECO:0000313" key="3">
    <source>
        <dbReference type="EMBL" id="KAE9196285.1"/>
    </source>
</evidence>
<evidence type="ECO:0000256" key="2">
    <source>
        <dbReference type="SAM" id="Phobius"/>
    </source>
</evidence>
<keyword evidence="2" id="KW-0812">Transmembrane</keyword>
<keyword evidence="2" id="KW-1133">Transmembrane helix</keyword>
<name>A0A6A3X6R0_9STRA</name>
<sequence>MQSRDLACASTVSVVNVLNALEILAPWTKPLVHVHGTVKPQQGRQQQKTSLLDSRNQRQATRRSLLPSGTTYCTMRHAPSSRSLVGYLLTLLAFVNCMSPVVGIDGSCYDDYKISFSNCSDAQTQFNSAGCTCYTCNEVNGHVEASCTSPFSCSLTSSPDTQDAAAPKMGNKEYAIICAVYVATAAVLAGAATLIAKLCFPQISKEPSVADLVKKRMPTITRYAFQASLESFVRDDGSPTGFVDYFCDKKELFGVLDCRKKTAVVRPRWMRVCAIVTTLMVTISLALLLGTVVYNNESCTSTNTVTYCSVCSCKTLCGGIDIGCTAGCQCKLSSECPLSSYACKGADSVVSSSGVTQTSTINCESASVATSDKANWVTMILTLLMGKAGSMAISTAEVGSSRQKLLHVATASASIALIIFGVLYSQQLTKASVDGDTGANERRMKAVGTTLVTAFLYDQAVGFGTVFSQFVLYSGCYYWWYRPQLETGKSAGAAAVHPHGLDDSIMKTDGVKAAMSKPVAVDEVTLQPPTQQQ</sequence>
<keyword evidence="2" id="KW-0472">Membrane</keyword>
<proteinExistence type="predicted"/>
<feature type="transmembrane region" description="Helical" evidence="2">
    <location>
        <begin position="84"/>
        <end position="104"/>
    </location>
</feature>
<dbReference type="EMBL" id="QXGB01001137">
    <property type="protein sequence ID" value="KAE9196285.1"/>
    <property type="molecule type" value="Genomic_DNA"/>
</dbReference>
<dbReference type="AlphaFoldDB" id="A0A6A3X6R0"/>
<reference evidence="3 4" key="1">
    <citation type="submission" date="2018-08" db="EMBL/GenBank/DDBJ databases">
        <title>Genomic investigation of the strawberry pathogen Phytophthora fragariae indicates pathogenicity is determined by transcriptional variation in three key races.</title>
        <authorList>
            <person name="Adams T.M."/>
            <person name="Armitage A.D."/>
            <person name="Sobczyk M.K."/>
            <person name="Bates H.J."/>
            <person name="Dunwell J.M."/>
            <person name="Nellist C.F."/>
            <person name="Harrison R.J."/>
        </authorList>
    </citation>
    <scope>NUCLEOTIDE SEQUENCE [LARGE SCALE GENOMIC DNA]</scope>
    <source>
        <strain evidence="3 4">NOV-27</strain>
    </source>
</reference>
<evidence type="ECO:0000256" key="1">
    <source>
        <dbReference type="SAM" id="MobiDB-lite"/>
    </source>
</evidence>
<feature type="compositionally biased region" description="Polar residues" evidence="1">
    <location>
        <begin position="39"/>
        <end position="59"/>
    </location>
</feature>